<dbReference type="NCBIfam" id="TIGR00249">
    <property type="entry name" value="sixA"/>
    <property type="match status" value="1"/>
</dbReference>
<protein>
    <submittedName>
        <fullName evidence="1">Phosphohistidine phosphatase</fullName>
        <ecNumber evidence="1">3.1.3.-</ecNumber>
    </submittedName>
</protein>
<dbReference type="InterPro" id="IPR013078">
    <property type="entry name" value="His_Pase_superF_clade-1"/>
</dbReference>
<keyword evidence="2" id="KW-1185">Reference proteome</keyword>
<evidence type="ECO:0000313" key="2">
    <source>
        <dbReference type="Proteomes" id="UP000053226"/>
    </source>
</evidence>
<dbReference type="RefSeq" id="WP_053908042.1">
    <property type="nucleotide sequence ID" value="NZ_CAWMUS010000016.1"/>
</dbReference>
<dbReference type="EC" id="3.1.3.-" evidence="1"/>
<gene>
    <name evidence="1" type="ORF">M992_1581</name>
</gene>
<keyword evidence="1" id="KW-0378">Hydrolase</keyword>
<dbReference type="Proteomes" id="UP000053226">
    <property type="component" value="Unassembled WGS sequence"/>
</dbReference>
<dbReference type="InterPro" id="IPR004449">
    <property type="entry name" value="SixA"/>
</dbReference>
<dbReference type="EMBL" id="LGAA01000016">
    <property type="protein sequence ID" value="KPD03085.1"/>
    <property type="molecule type" value="Genomic_DNA"/>
</dbReference>
<reference evidence="1 2" key="1">
    <citation type="submission" date="2015-07" db="EMBL/GenBank/DDBJ databases">
        <title>ATOL: Assembling a taxonomically balanced genome-scale reconstruction of the evolutionary history of the Enterobacteriaceae.</title>
        <authorList>
            <person name="Plunkett G.III."/>
            <person name="Neeno-Eckwall E.C."/>
            <person name="Glasner J.D."/>
            <person name="Perna N.T."/>
        </authorList>
    </citation>
    <scope>NUCLEOTIDE SEQUENCE [LARGE SCALE GENOMIC DNA]</scope>
    <source>
        <strain evidence="1 2">ATCC 35017</strain>
    </source>
</reference>
<dbReference type="GO" id="GO:0101006">
    <property type="term" value="F:protein histidine phosphatase activity"/>
    <property type="evidence" value="ECO:0007669"/>
    <property type="project" value="InterPro"/>
</dbReference>
<dbReference type="CDD" id="cd07067">
    <property type="entry name" value="HP_PGM_like"/>
    <property type="match status" value="1"/>
</dbReference>
<sequence length="161" mass="17823">MQVYIMRHGDAVMHAASDAERPLSQKGRDESTIMAQWLEARQPHVDKILVSPYLRAQQTLEVLTRSLTLPAEAEVMPQLTPSGNEEYIASYIGALASEGINAILIVSHLPLVGYLVAQLCPAEQPPMFSTSSIASIQFDTERQKGQLEWQIGPNQVHLMSQ</sequence>
<dbReference type="InterPro" id="IPR029033">
    <property type="entry name" value="His_PPase_superfam"/>
</dbReference>
<dbReference type="SUPFAM" id="SSF53254">
    <property type="entry name" value="Phosphoglycerate mutase-like"/>
    <property type="match status" value="1"/>
</dbReference>
<name>A0A0N0ZA27_9GAMM</name>
<dbReference type="SMART" id="SM00855">
    <property type="entry name" value="PGAM"/>
    <property type="match status" value="1"/>
</dbReference>
<dbReference type="Pfam" id="PF00300">
    <property type="entry name" value="His_Phos_1"/>
    <property type="match status" value="1"/>
</dbReference>
<organism evidence="1 2">
    <name type="scientific">Moellerella wisconsensis ATCC 35017</name>
    <dbReference type="NCBI Taxonomy" id="1354267"/>
    <lineage>
        <taxon>Bacteria</taxon>
        <taxon>Pseudomonadati</taxon>
        <taxon>Pseudomonadota</taxon>
        <taxon>Gammaproteobacteria</taxon>
        <taxon>Enterobacterales</taxon>
        <taxon>Morganellaceae</taxon>
        <taxon>Moellerella</taxon>
    </lineage>
</organism>
<dbReference type="OrthoDB" id="92610at2"/>
<dbReference type="Gene3D" id="3.40.50.1240">
    <property type="entry name" value="Phosphoglycerate mutase-like"/>
    <property type="match status" value="1"/>
</dbReference>
<proteinExistence type="predicted"/>
<dbReference type="AlphaFoldDB" id="A0A0N0ZA27"/>
<accession>A0A0N0ZA27</accession>
<evidence type="ECO:0000313" key="1">
    <source>
        <dbReference type="EMBL" id="KPD03085.1"/>
    </source>
</evidence>
<comment type="caution">
    <text evidence="1">The sequence shown here is derived from an EMBL/GenBank/DDBJ whole genome shotgun (WGS) entry which is preliminary data.</text>
</comment>
<dbReference type="GO" id="GO:0005737">
    <property type="term" value="C:cytoplasm"/>
    <property type="evidence" value="ECO:0007669"/>
    <property type="project" value="InterPro"/>
</dbReference>